<keyword evidence="2" id="KW-0560">Oxidoreductase</keyword>
<evidence type="ECO:0000313" key="5">
    <source>
        <dbReference type="Proteomes" id="UP001501474"/>
    </source>
</evidence>
<dbReference type="InterPro" id="IPR036291">
    <property type="entry name" value="NAD(P)-bd_dom_sf"/>
</dbReference>
<dbReference type="Gene3D" id="3.40.50.720">
    <property type="entry name" value="NAD(P)-binding Rossmann-like Domain"/>
    <property type="match status" value="1"/>
</dbReference>
<comment type="caution">
    <text evidence="4">The sequence shown here is derived from an EMBL/GenBank/DDBJ whole genome shotgun (WGS) entry which is preliminary data.</text>
</comment>
<evidence type="ECO:0000313" key="4">
    <source>
        <dbReference type="EMBL" id="GAA2257389.1"/>
    </source>
</evidence>
<dbReference type="EMBL" id="BAAART010000186">
    <property type="protein sequence ID" value="GAA2257389.1"/>
    <property type="molecule type" value="Genomic_DNA"/>
</dbReference>
<accession>A0ABP5RBX7</accession>
<dbReference type="PANTHER" id="PTHR48107">
    <property type="entry name" value="NADPH-DEPENDENT ALDEHYDE REDUCTASE-LIKE PROTEIN, CHLOROPLASTIC-RELATED"/>
    <property type="match status" value="1"/>
</dbReference>
<protein>
    <submittedName>
        <fullName evidence="4">SDR family oxidoreductase</fullName>
    </submittedName>
</protein>
<name>A0ABP5RBX7_9ACTN</name>
<dbReference type="SUPFAM" id="SSF51735">
    <property type="entry name" value="NAD(P)-binding Rossmann-fold domains"/>
    <property type="match status" value="1"/>
</dbReference>
<comment type="similarity">
    <text evidence="1">Belongs to the short-chain dehydrogenases/reductases (SDR) family.</text>
</comment>
<evidence type="ECO:0000256" key="3">
    <source>
        <dbReference type="SAM" id="MobiDB-lite"/>
    </source>
</evidence>
<organism evidence="4 5">
    <name type="scientific">Streptomyces indiaensis</name>
    <dbReference type="NCBI Taxonomy" id="284033"/>
    <lineage>
        <taxon>Bacteria</taxon>
        <taxon>Bacillati</taxon>
        <taxon>Actinomycetota</taxon>
        <taxon>Actinomycetes</taxon>
        <taxon>Kitasatosporales</taxon>
        <taxon>Streptomycetaceae</taxon>
        <taxon>Streptomyces</taxon>
    </lineage>
</organism>
<dbReference type="PANTHER" id="PTHR48107:SF16">
    <property type="entry name" value="NADPH-DEPENDENT ALDEHYDE REDUCTASE 1, CHLOROPLASTIC"/>
    <property type="match status" value="1"/>
</dbReference>
<dbReference type="Proteomes" id="UP001501474">
    <property type="component" value="Unassembled WGS sequence"/>
</dbReference>
<feature type="compositionally biased region" description="Basic and acidic residues" evidence="3">
    <location>
        <begin position="38"/>
        <end position="53"/>
    </location>
</feature>
<reference evidence="5" key="1">
    <citation type="journal article" date="2019" name="Int. J. Syst. Evol. Microbiol.">
        <title>The Global Catalogue of Microorganisms (GCM) 10K type strain sequencing project: providing services to taxonomists for standard genome sequencing and annotation.</title>
        <authorList>
            <consortium name="The Broad Institute Genomics Platform"/>
            <consortium name="The Broad Institute Genome Sequencing Center for Infectious Disease"/>
            <person name="Wu L."/>
            <person name="Ma J."/>
        </authorList>
    </citation>
    <scope>NUCLEOTIDE SEQUENCE [LARGE SCALE GENOMIC DNA]</scope>
    <source>
        <strain evidence="5">JCM 3053</strain>
    </source>
</reference>
<feature type="region of interest" description="Disordered" evidence="3">
    <location>
        <begin position="1"/>
        <end position="58"/>
    </location>
</feature>
<proteinExistence type="inferred from homology"/>
<gene>
    <name evidence="4" type="ORF">GCM10010104_63220</name>
</gene>
<evidence type="ECO:0000256" key="2">
    <source>
        <dbReference type="ARBA" id="ARBA00023002"/>
    </source>
</evidence>
<dbReference type="InterPro" id="IPR002347">
    <property type="entry name" value="SDR_fam"/>
</dbReference>
<sequence length="318" mass="33994">MAGEPGHAVDEPGKGEDVQPEQEKSAPQVVSEPDPPYDSDKQRWPGLEADMRTKPRYRASRYRAGGKLEGKTALITGGDSGIGRAVALLYAREGADVAVVHLPEEQVDAERVRGEVEEQGRRCLLLPGDLTDPEFCREAVERTVAELGGLNILVSNAAYLNSKLELEQLTAEDFDLTFKTNVYAYFHLLMAALPHLGPGDAVIATATEEALKGSTTMIDYAASKAALITLTKSVATHLAKRGVRANVVAPGPTWTPLNEADPHMPPDGLAHIGSEAPLERAAQPEEIAPTYVYLASDADSSYTVGEVIAVTGGIVDTR</sequence>
<dbReference type="PRINTS" id="PR00080">
    <property type="entry name" value="SDRFAMILY"/>
</dbReference>
<dbReference type="PRINTS" id="PR00081">
    <property type="entry name" value="GDHRDH"/>
</dbReference>
<evidence type="ECO:0000256" key="1">
    <source>
        <dbReference type="ARBA" id="ARBA00006484"/>
    </source>
</evidence>
<feature type="compositionally biased region" description="Basic and acidic residues" evidence="3">
    <location>
        <begin position="7"/>
        <end position="24"/>
    </location>
</feature>
<keyword evidence="5" id="KW-1185">Reference proteome</keyword>
<dbReference type="Pfam" id="PF13561">
    <property type="entry name" value="adh_short_C2"/>
    <property type="match status" value="1"/>
</dbReference>